<dbReference type="EnsemblPlants" id="ONIVA05G11450.1">
    <property type="protein sequence ID" value="ONIVA05G11450.1"/>
    <property type="gene ID" value="ONIVA05G11450"/>
</dbReference>
<reference evidence="1" key="1">
    <citation type="submission" date="2015-04" db="UniProtKB">
        <authorList>
            <consortium name="EnsemblPlants"/>
        </authorList>
    </citation>
    <scope>IDENTIFICATION</scope>
    <source>
        <strain evidence="1">SL10</strain>
    </source>
</reference>
<organism evidence="1">
    <name type="scientific">Oryza nivara</name>
    <name type="common">Indian wild rice</name>
    <name type="synonym">Oryza sativa f. spontanea</name>
    <dbReference type="NCBI Taxonomy" id="4536"/>
    <lineage>
        <taxon>Eukaryota</taxon>
        <taxon>Viridiplantae</taxon>
        <taxon>Streptophyta</taxon>
        <taxon>Embryophyta</taxon>
        <taxon>Tracheophyta</taxon>
        <taxon>Spermatophyta</taxon>
        <taxon>Magnoliopsida</taxon>
        <taxon>Liliopsida</taxon>
        <taxon>Poales</taxon>
        <taxon>Poaceae</taxon>
        <taxon>BOP clade</taxon>
        <taxon>Oryzoideae</taxon>
        <taxon>Oryzeae</taxon>
        <taxon>Oryzinae</taxon>
        <taxon>Oryza</taxon>
    </lineage>
</organism>
<dbReference type="Proteomes" id="UP000006591">
    <property type="component" value="Chromosome 5"/>
</dbReference>
<evidence type="ECO:0000313" key="1">
    <source>
        <dbReference type="EnsemblPlants" id="ONIVA05G11450.1"/>
    </source>
</evidence>
<reference evidence="1" key="2">
    <citation type="submission" date="2018-04" db="EMBL/GenBank/DDBJ databases">
        <title>OnivRS2 (Oryza nivara Reference Sequence Version 2).</title>
        <authorList>
            <person name="Zhang J."/>
            <person name="Kudrna D."/>
            <person name="Lee S."/>
            <person name="Talag J."/>
            <person name="Rajasekar S."/>
            <person name="Welchert J."/>
            <person name="Hsing Y.-I."/>
            <person name="Wing R.A."/>
        </authorList>
    </citation>
    <scope>NUCLEOTIDE SEQUENCE [LARGE SCALE GENOMIC DNA]</scope>
    <source>
        <strain evidence="1">SL10</strain>
    </source>
</reference>
<name>A0A0E0HCD8_ORYNI</name>
<evidence type="ECO:0000313" key="2">
    <source>
        <dbReference type="Proteomes" id="UP000006591"/>
    </source>
</evidence>
<keyword evidence="2" id="KW-1185">Reference proteome</keyword>
<proteinExistence type="predicted"/>
<dbReference type="HOGENOM" id="CLU_1899563_0_0_1"/>
<dbReference type="Gramene" id="ONIVA05G11450.1">
    <property type="protein sequence ID" value="ONIVA05G11450.1"/>
    <property type="gene ID" value="ONIVA05G11450"/>
</dbReference>
<dbReference type="AlphaFoldDB" id="A0A0E0HCD8"/>
<accession>A0A0E0HCD8</accession>
<sequence length="134" mass="15241">MWRLAKRHCVAARIRELWLRLWRSSAVRRPRCRRRMHSPSSPLALFLVAALYQHLEAVSLASSPAAIGGSFRGATKRQNEEHVIVIPFLYFSRLVDIGVAPAASPSGRRGSLKIDCGLERLDEDLAMDGHWRRR</sequence>
<protein>
    <submittedName>
        <fullName evidence="1">Uncharacterized protein</fullName>
    </submittedName>
</protein>